<keyword evidence="1" id="KW-0812">Transmembrane</keyword>
<keyword evidence="1" id="KW-0472">Membrane</keyword>
<protein>
    <submittedName>
        <fullName evidence="2">Uncharacterized protein</fullName>
    </submittedName>
</protein>
<proteinExistence type="predicted"/>
<evidence type="ECO:0000313" key="2">
    <source>
        <dbReference type="EMBL" id="KKN12840.1"/>
    </source>
</evidence>
<gene>
    <name evidence="2" type="ORF">LCGC14_1012510</name>
</gene>
<dbReference type="EMBL" id="LAZR01003988">
    <property type="protein sequence ID" value="KKN12840.1"/>
    <property type="molecule type" value="Genomic_DNA"/>
</dbReference>
<keyword evidence="1" id="KW-1133">Transmembrane helix</keyword>
<feature type="transmembrane region" description="Helical" evidence="1">
    <location>
        <begin position="21"/>
        <end position="41"/>
    </location>
</feature>
<accession>A0A0F9MZY1</accession>
<comment type="caution">
    <text evidence="2">The sequence shown here is derived from an EMBL/GenBank/DDBJ whole genome shotgun (WGS) entry which is preliminary data.</text>
</comment>
<name>A0A0F9MZY1_9ZZZZ</name>
<evidence type="ECO:0000256" key="1">
    <source>
        <dbReference type="SAM" id="Phobius"/>
    </source>
</evidence>
<sequence>MTHNGIRDSSGRTLVAACRRDIAGFVGGLAVLLGAIGGQYIQSRINTATIQLEQQYQRKDIDKLTQQVENLSTRHMRPDK</sequence>
<dbReference type="AlphaFoldDB" id="A0A0F9MZY1"/>
<reference evidence="2" key="1">
    <citation type="journal article" date="2015" name="Nature">
        <title>Complex archaea that bridge the gap between prokaryotes and eukaryotes.</title>
        <authorList>
            <person name="Spang A."/>
            <person name="Saw J.H."/>
            <person name="Jorgensen S.L."/>
            <person name="Zaremba-Niedzwiedzka K."/>
            <person name="Martijn J."/>
            <person name="Lind A.E."/>
            <person name="van Eijk R."/>
            <person name="Schleper C."/>
            <person name="Guy L."/>
            <person name="Ettema T.J."/>
        </authorList>
    </citation>
    <scope>NUCLEOTIDE SEQUENCE</scope>
</reference>
<organism evidence="2">
    <name type="scientific">marine sediment metagenome</name>
    <dbReference type="NCBI Taxonomy" id="412755"/>
    <lineage>
        <taxon>unclassified sequences</taxon>
        <taxon>metagenomes</taxon>
        <taxon>ecological metagenomes</taxon>
    </lineage>
</organism>